<name>A0A915Q5J5_9BILA</name>
<dbReference type="Proteomes" id="UP000887581">
    <property type="component" value="Unplaced"/>
</dbReference>
<evidence type="ECO:0000313" key="2">
    <source>
        <dbReference type="WBParaSite" id="sdigi.contig80.g3842.t1"/>
    </source>
</evidence>
<dbReference type="AlphaFoldDB" id="A0A915Q5J5"/>
<sequence length="403" mass="44428">MKKSDESNNRLQEDSSVTVHGLRRFNKRQGTVGSNSSIIRNCQGIETLNRSGKVLDSWHSAEKDEEATYFWNSDDMGRTKNNNSFLRSIISNNYTSVAQGNCMNSSEAKHSCTTGPISQRMQKIIPCGYAPNRFPVTVTTVPRECWPKTCCANPFYAFSGTNTLPSARISSSSPSAIQPLPSTSSFNPLSASEQTVYLTSDDGCKSQTLPVGLLRRFENDASVRGVLGMEREKFSKFHLGSEIFHRKLSFSKRNGGRECTSGNGRQLHEGALDKKKEAVEDVKKKRGAFLIWSSGDKGIKNVRNKSSKGASSHEKPRMPKFLQSFCCCIRPEATIKAKRRTLHPAPSTSTPQSLITQVTKNPQNGTNLNGTSVSVNDSYSANDYDGTGEYVPIGCTATDLFWD</sequence>
<evidence type="ECO:0000313" key="1">
    <source>
        <dbReference type="Proteomes" id="UP000887581"/>
    </source>
</evidence>
<accession>A0A915Q5J5</accession>
<organism evidence="1 2">
    <name type="scientific">Setaria digitata</name>
    <dbReference type="NCBI Taxonomy" id="48799"/>
    <lineage>
        <taxon>Eukaryota</taxon>
        <taxon>Metazoa</taxon>
        <taxon>Ecdysozoa</taxon>
        <taxon>Nematoda</taxon>
        <taxon>Chromadorea</taxon>
        <taxon>Rhabditida</taxon>
        <taxon>Spirurina</taxon>
        <taxon>Spiruromorpha</taxon>
        <taxon>Filarioidea</taxon>
        <taxon>Setariidae</taxon>
        <taxon>Setaria</taxon>
    </lineage>
</organism>
<dbReference type="WBParaSite" id="sdigi.contig80.g3842.t1">
    <property type="protein sequence ID" value="sdigi.contig80.g3842.t1"/>
    <property type="gene ID" value="sdigi.contig80.g3842"/>
</dbReference>
<proteinExistence type="predicted"/>
<keyword evidence="1" id="KW-1185">Reference proteome</keyword>
<protein>
    <submittedName>
        <fullName evidence="2">DUF4005 domain-containing protein</fullName>
    </submittedName>
</protein>
<reference evidence="2" key="1">
    <citation type="submission" date="2022-11" db="UniProtKB">
        <authorList>
            <consortium name="WormBaseParasite"/>
        </authorList>
    </citation>
    <scope>IDENTIFICATION</scope>
</reference>